<evidence type="ECO:0000313" key="3">
    <source>
        <dbReference type="EMBL" id="SFM89986.1"/>
    </source>
</evidence>
<comment type="similarity">
    <text evidence="1">Belongs to the universal stress protein A family.</text>
</comment>
<dbReference type="Pfam" id="PF00582">
    <property type="entry name" value="Usp"/>
    <property type="match status" value="1"/>
</dbReference>
<organism evidence="3 4">
    <name type="scientific">Thermodesulforhabdus norvegica</name>
    <dbReference type="NCBI Taxonomy" id="39841"/>
    <lineage>
        <taxon>Bacteria</taxon>
        <taxon>Pseudomonadati</taxon>
        <taxon>Thermodesulfobacteriota</taxon>
        <taxon>Syntrophobacteria</taxon>
        <taxon>Syntrophobacterales</taxon>
        <taxon>Thermodesulforhabdaceae</taxon>
        <taxon>Thermodesulforhabdus</taxon>
    </lineage>
</organism>
<keyword evidence="4" id="KW-1185">Reference proteome</keyword>
<dbReference type="PANTHER" id="PTHR46268">
    <property type="entry name" value="STRESS RESPONSE PROTEIN NHAX"/>
    <property type="match status" value="1"/>
</dbReference>
<evidence type="ECO:0000313" key="4">
    <source>
        <dbReference type="Proteomes" id="UP000199611"/>
    </source>
</evidence>
<dbReference type="PRINTS" id="PR01438">
    <property type="entry name" value="UNVRSLSTRESS"/>
</dbReference>
<reference evidence="3 4" key="1">
    <citation type="submission" date="2016-10" db="EMBL/GenBank/DDBJ databases">
        <authorList>
            <person name="de Groot N.N."/>
        </authorList>
    </citation>
    <scope>NUCLEOTIDE SEQUENCE [LARGE SCALE GENOMIC DNA]</scope>
    <source>
        <strain evidence="3 4">DSM 9990</strain>
    </source>
</reference>
<dbReference type="PANTHER" id="PTHR46268:SF6">
    <property type="entry name" value="UNIVERSAL STRESS PROTEIN UP12"/>
    <property type="match status" value="1"/>
</dbReference>
<protein>
    <submittedName>
        <fullName evidence="3">Nucleotide-binding universal stress protein, UspA family</fullName>
    </submittedName>
</protein>
<evidence type="ECO:0000256" key="1">
    <source>
        <dbReference type="ARBA" id="ARBA00008791"/>
    </source>
</evidence>
<accession>A0A1I4ULZ5</accession>
<dbReference type="Gene3D" id="3.40.50.620">
    <property type="entry name" value="HUPs"/>
    <property type="match status" value="1"/>
</dbReference>
<dbReference type="InterPro" id="IPR014729">
    <property type="entry name" value="Rossmann-like_a/b/a_fold"/>
</dbReference>
<gene>
    <name evidence="3" type="ORF">SAMN05660836_01872</name>
</gene>
<evidence type="ECO:0000259" key="2">
    <source>
        <dbReference type="Pfam" id="PF00582"/>
    </source>
</evidence>
<dbReference type="SUPFAM" id="SSF52402">
    <property type="entry name" value="Adenine nucleotide alpha hydrolases-like"/>
    <property type="match status" value="1"/>
</dbReference>
<dbReference type="RefSeq" id="WP_177193598.1">
    <property type="nucleotide sequence ID" value="NZ_FOUU01000006.1"/>
</dbReference>
<dbReference type="InterPro" id="IPR006015">
    <property type="entry name" value="Universal_stress_UspA"/>
</dbReference>
<name>A0A1I4ULZ5_9BACT</name>
<dbReference type="AlphaFoldDB" id="A0A1I4ULZ5"/>
<sequence>MDRFTIVVGYDGSRTSSEALKVAIFHARHFNAFVHVVYSVPEGHEGRLEEIESARAFLSHAESILRDNDIPCEVHLLVRGSSPGKNLVEFARDCRADEIIIGVRRRSRVEKFVFGSTANYVILHAQCPVVAVK</sequence>
<dbReference type="Proteomes" id="UP000199611">
    <property type="component" value="Unassembled WGS sequence"/>
</dbReference>
<dbReference type="CDD" id="cd00293">
    <property type="entry name" value="USP-like"/>
    <property type="match status" value="1"/>
</dbReference>
<proteinExistence type="inferred from homology"/>
<dbReference type="STRING" id="39841.SAMN05660836_01872"/>
<feature type="domain" description="UspA" evidence="2">
    <location>
        <begin position="5"/>
        <end position="133"/>
    </location>
</feature>
<dbReference type="InterPro" id="IPR006016">
    <property type="entry name" value="UspA"/>
</dbReference>
<dbReference type="EMBL" id="FOUU01000006">
    <property type="protein sequence ID" value="SFM89986.1"/>
    <property type="molecule type" value="Genomic_DNA"/>
</dbReference>